<accession>A0A3P6D7Y0</accession>
<name>A0A3P6D7Y0_BRAOL</name>
<keyword evidence="1" id="KW-1133">Transmembrane helix</keyword>
<dbReference type="EMBL" id="LR031874">
    <property type="protein sequence ID" value="VDD22218.1"/>
    <property type="molecule type" value="Genomic_DNA"/>
</dbReference>
<evidence type="ECO:0000256" key="1">
    <source>
        <dbReference type="SAM" id="Phobius"/>
    </source>
</evidence>
<reference evidence="2" key="1">
    <citation type="submission" date="2018-11" db="EMBL/GenBank/DDBJ databases">
        <authorList>
            <consortium name="Genoscope - CEA"/>
            <person name="William W."/>
        </authorList>
    </citation>
    <scope>NUCLEOTIDE SEQUENCE</scope>
</reference>
<organism evidence="2">
    <name type="scientific">Brassica oleracea</name>
    <name type="common">Wild cabbage</name>
    <dbReference type="NCBI Taxonomy" id="3712"/>
    <lineage>
        <taxon>Eukaryota</taxon>
        <taxon>Viridiplantae</taxon>
        <taxon>Streptophyta</taxon>
        <taxon>Embryophyta</taxon>
        <taxon>Tracheophyta</taxon>
        <taxon>Spermatophyta</taxon>
        <taxon>Magnoliopsida</taxon>
        <taxon>eudicotyledons</taxon>
        <taxon>Gunneridae</taxon>
        <taxon>Pentapetalae</taxon>
        <taxon>rosids</taxon>
        <taxon>malvids</taxon>
        <taxon>Brassicales</taxon>
        <taxon>Brassicaceae</taxon>
        <taxon>Brassiceae</taxon>
        <taxon>Brassica</taxon>
    </lineage>
</organism>
<gene>
    <name evidence="2" type="ORF">BOLC2T08482H</name>
</gene>
<evidence type="ECO:0000313" key="2">
    <source>
        <dbReference type="EMBL" id="VDD22218.1"/>
    </source>
</evidence>
<feature type="transmembrane region" description="Helical" evidence="1">
    <location>
        <begin position="85"/>
        <end position="109"/>
    </location>
</feature>
<keyword evidence="1" id="KW-0812">Transmembrane</keyword>
<sequence length="118" mass="12568">MLALSFSLSGIGNCSVSGCALSLVSFYCRSSVKLECREASELSIRFSDTAAAKISKSLWWSIGSRFSCGPLLLDCSILVPLVFDLSIVVAAISCPVVLALVVLLVSGWVTRTLFGSWI</sequence>
<protein>
    <submittedName>
        <fullName evidence="2">Uncharacterized protein</fullName>
    </submittedName>
</protein>
<keyword evidence="1" id="KW-0472">Membrane</keyword>
<dbReference type="AlphaFoldDB" id="A0A3P6D7Y0"/>
<proteinExistence type="predicted"/>